<protein>
    <recommendedName>
        <fullName evidence="3">WD40 repeat domain-containing protein</fullName>
    </recommendedName>
</protein>
<organism evidence="1 2">
    <name type="scientific">Streptomyces camponoticapitis</name>
    <dbReference type="NCBI Taxonomy" id="1616125"/>
    <lineage>
        <taxon>Bacteria</taxon>
        <taxon>Bacillati</taxon>
        <taxon>Actinomycetota</taxon>
        <taxon>Actinomycetes</taxon>
        <taxon>Kitasatosporales</taxon>
        <taxon>Streptomycetaceae</taxon>
        <taxon>Streptomyces</taxon>
    </lineage>
</organism>
<evidence type="ECO:0008006" key="3">
    <source>
        <dbReference type="Google" id="ProtNLM"/>
    </source>
</evidence>
<accession>A0ABQ2E5D0</accession>
<dbReference type="EMBL" id="BMMV01000006">
    <property type="protein sequence ID" value="GGJ90512.1"/>
    <property type="molecule type" value="Genomic_DNA"/>
</dbReference>
<name>A0ABQ2E5D0_9ACTN</name>
<comment type="caution">
    <text evidence="1">The sequence shown here is derived from an EMBL/GenBank/DDBJ whole genome shotgun (WGS) entry which is preliminary data.</text>
</comment>
<reference evidence="2" key="1">
    <citation type="journal article" date="2019" name="Int. J. Syst. Evol. Microbiol.">
        <title>The Global Catalogue of Microorganisms (GCM) 10K type strain sequencing project: providing services to taxonomists for standard genome sequencing and annotation.</title>
        <authorList>
            <consortium name="The Broad Institute Genomics Platform"/>
            <consortium name="The Broad Institute Genome Sequencing Center for Infectious Disease"/>
            <person name="Wu L."/>
            <person name="Ma J."/>
        </authorList>
    </citation>
    <scope>NUCLEOTIDE SEQUENCE [LARGE SCALE GENOMIC DNA]</scope>
    <source>
        <strain evidence="2">CGMCC 4.7275</strain>
    </source>
</reference>
<dbReference type="Proteomes" id="UP000660265">
    <property type="component" value="Unassembled WGS sequence"/>
</dbReference>
<evidence type="ECO:0000313" key="1">
    <source>
        <dbReference type="EMBL" id="GGJ90512.1"/>
    </source>
</evidence>
<gene>
    <name evidence="1" type="ORF">GCM10011583_22410</name>
</gene>
<dbReference type="SUPFAM" id="SSF50969">
    <property type="entry name" value="YVTN repeat-like/Quinoprotein amine dehydrogenase"/>
    <property type="match status" value="1"/>
</dbReference>
<evidence type="ECO:0000313" key="2">
    <source>
        <dbReference type="Proteomes" id="UP000660265"/>
    </source>
</evidence>
<dbReference type="InterPro" id="IPR011044">
    <property type="entry name" value="Quino_amine_DH_bsu"/>
</dbReference>
<keyword evidence="2" id="KW-1185">Reference proteome</keyword>
<proteinExistence type="predicted"/>
<dbReference type="RefSeq" id="WP_189107245.1">
    <property type="nucleotide sequence ID" value="NZ_BMMV01000006.1"/>
</dbReference>
<sequence length="441" mass="46161">MAGRAIWDDAAGIDRRAAGHLRPRHRNVLGELITSVPLADGVRLAKRYADLFPADHRDAPLLARLTAADEESVMTVTATAADASRSVHPLVTGAAEWLSFGVDAPVLTLTDHEADGRTRVALLSDGSWRDVYLGELHHHAVACVDEENVVAVRDEPGKGRALVHYRRGDTVHVSHGRALTGMRPAGTAAGFVAGAALSPAAAVAGPQLGPGFADLSPFGIDTAHRLAVSPDGGAVAFGGSTDIVVLDARLERLIARTVLPVPHGPVRELTFTGAGELVACGMDGGLSRWRTEPHEALVLAAVGKAPMLTGLYAVPAWGVLVADVGGEARHRFFDPVTLGPADWPRPLMPLRDRPGVLRTVAASANGRFAAVGRLVAGKGFALTVHDFHHPLARLLRPVGSLTAEDHTALGLVLGESGQLGPGERAVLELLEAAAAHRLRAT</sequence>